<keyword evidence="6" id="KW-1185">Reference proteome</keyword>
<proteinExistence type="predicted"/>
<reference evidence="5 6" key="1">
    <citation type="submission" date="2016-10" db="EMBL/GenBank/DDBJ databases">
        <authorList>
            <person name="Varghese N."/>
            <person name="Submissions S."/>
        </authorList>
    </citation>
    <scope>NUCLEOTIDE SEQUENCE [LARGE SCALE GENOMIC DNA]</scope>
    <source>
        <strain evidence="5 6">DSM 9169</strain>
    </source>
</reference>
<keyword evidence="1" id="KW-0805">Transcription regulation</keyword>
<dbReference type="SUPFAM" id="SSF53822">
    <property type="entry name" value="Periplasmic binding protein-like I"/>
    <property type="match status" value="1"/>
</dbReference>
<dbReference type="Gene3D" id="1.10.260.40">
    <property type="entry name" value="lambda repressor-like DNA-binding domains"/>
    <property type="match status" value="1"/>
</dbReference>
<dbReference type="Pfam" id="PF00356">
    <property type="entry name" value="LacI"/>
    <property type="match status" value="1"/>
</dbReference>
<dbReference type="InterPro" id="IPR028082">
    <property type="entry name" value="Peripla_BP_I"/>
</dbReference>
<dbReference type="CDD" id="cd01392">
    <property type="entry name" value="HTH_LacI"/>
    <property type="match status" value="1"/>
</dbReference>
<sequence>MIAHHSARPPSMMDVAAAAGVSHQTVSRVLNASGKVAPDTRQRVLDAIEQLGYRRNSVARALVTRRSGTLGLITTTSTHYGPTSMLVSIELAASRAGYFIAVAPIDSCTPDTLGDAIDHMLGLAVEGIVILAPIEDIAEDLGTIRVSVPVVAVTSASTAESLGVVPVAVDQYEGARLAVEHLVSHGHTAITHLAGPSDWFEAQGREKAYRDVMARHGLTPCVYSTRGWEASVGFEVGTAIANGTLPTAIFAANDPLALGLINAFTSAGITVPGDVSVVGFDDEPGARYFMPPLTTVRQDFRGLGEAVVTVMMHALEGRAPDAPTLLTPELVVRASTAAPPLSAH</sequence>
<evidence type="ECO:0000259" key="4">
    <source>
        <dbReference type="PROSITE" id="PS50932"/>
    </source>
</evidence>
<dbReference type="PROSITE" id="PS50932">
    <property type="entry name" value="HTH_LACI_2"/>
    <property type="match status" value="1"/>
</dbReference>
<dbReference type="SUPFAM" id="SSF47413">
    <property type="entry name" value="lambda repressor-like DNA-binding domains"/>
    <property type="match status" value="1"/>
</dbReference>
<dbReference type="Pfam" id="PF13377">
    <property type="entry name" value="Peripla_BP_3"/>
    <property type="match status" value="1"/>
</dbReference>
<keyword evidence="3" id="KW-0804">Transcription</keyword>
<dbReference type="InterPro" id="IPR000843">
    <property type="entry name" value="HTH_LacI"/>
</dbReference>
<dbReference type="SMART" id="SM00354">
    <property type="entry name" value="HTH_LACI"/>
    <property type="match status" value="1"/>
</dbReference>
<keyword evidence="2 5" id="KW-0238">DNA-binding</keyword>
<dbReference type="InterPro" id="IPR046335">
    <property type="entry name" value="LacI/GalR-like_sensor"/>
</dbReference>
<dbReference type="PANTHER" id="PTHR30146">
    <property type="entry name" value="LACI-RELATED TRANSCRIPTIONAL REPRESSOR"/>
    <property type="match status" value="1"/>
</dbReference>
<dbReference type="Proteomes" id="UP000198976">
    <property type="component" value="Chromosome I"/>
</dbReference>
<gene>
    <name evidence="5" type="ORF">SAMN04489714_0480</name>
</gene>
<dbReference type="GO" id="GO:0003677">
    <property type="term" value="F:DNA binding"/>
    <property type="evidence" value="ECO:0007669"/>
    <property type="project" value="UniProtKB-KW"/>
</dbReference>
<feature type="domain" description="HTH lacI-type" evidence="4">
    <location>
        <begin position="10"/>
        <end position="64"/>
    </location>
</feature>
<dbReference type="RefSeq" id="WP_257590383.1">
    <property type="nucleotide sequence ID" value="NZ_LT629792.1"/>
</dbReference>
<protein>
    <submittedName>
        <fullName evidence="5">DNA-binding transcriptional regulator, LacI/PurR family</fullName>
    </submittedName>
</protein>
<dbReference type="CDD" id="cd01574">
    <property type="entry name" value="PBP1_LacI"/>
    <property type="match status" value="1"/>
</dbReference>
<organism evidence="5 6">
    <name type="scientific">Schaalia radingae</name>
    <dbReference type="NCBI Taxonomy" id="131110"/>
    <lineage>
        <taxon>Bacteria</taxon>
        <taxon>Bacillati</taxon>
        <taxon>Actinomycetota</taxon>
        <taxon>Actinomycetes</taxon>
        <taxon>Actinomycetales</taxon>
        <taxon>Actinomycetaceae</taxon>
        <taxon>Schaalia</taxon>
    </lineage>
</organism>
<name>A0ABY0V5S7_9ACTO</name>
<dbReference type="PANTHER" id="PTHR30146:SF153">
    <property type="entry name" value="LACTOSE OPERON REPRESSOR"/>
    <property type="match status" value="1"/>
</dbReference>
<evidence type="ECO:0000256" key="1">
    <source>
        <dbReference type="ARBA" id="ARBA00023015"/>
    </source>
</evidence>
<evidence type="ECO:0000256" key="2">
    <source>
        <dbReference type="ARBA" id="ARBA00023125"/>
    </source>
</evidence>
<dbReference type="EMBL" id="LT629792">
    <property type="protein sequence ID" value="SDT87852.1"/>
    <property type="molecule type" value="Genomic_DNA"/>
</dbReference>
<evidence type="ECO:0000256" key="3">
    <source>
        <dbReference type="ARBA" id="ARBA00023163"/>
    </source>
</evidence>
<evidence type="ECO:0000313" key="6">
    <source>
        <dbReference type="Proteomes" id="UP000198976"/>
    </source>
</evidence>
<dbReference type="PROSITE" id="PS00356">
    <property type="entry name" value="HTH_LACI_1"/>
    <property type="match status" value="1"/>
</dbReference>
<dbReference type="InterPro" id="IPR010982">
    <property type="entry name" value="Lambda_DNA-bd_dom_sf"/>
</dbReference>
<accession>A0ABY0V5S7</accession>
<evidence type="ECO:0000313" key="5">
    <source>
        <dbReference type="EMBL" id="SDT87852.1"/>
    </source>
</evidence>
<dbReference type="Gene3D" id="3.40.50.2300">
    <property type="match status" value="2"/>
</dbReference>